<gene>
    <name evidence="5" type="ORF">K452DRAFT_318687</name>
</gene>
<dbReference type="InterPro" id="IPR020241">
    <property type="entry name" value="RNase_P/MRP_Pop7_fungi"/>
</dbReference>
<evidence type="ECO:0000256" key="4">
    <source>
        <dbReference type="SAM" id="MobiDB-lite"/>
    </source>
</evidence>
<dbReference type="InterPro" id="IPR036882">
    <property type="entry name" value="Alba-like_dom_sf"/>
</dbReference>
<keyword evidence="3" id="KW-0539">Nucleus</keyword>
<dbReference type="PANTHER" id="PTHR28256">
    <property type="entry name" value="RIBONUCLEASES P/MRP PROTEIN SUBUNIT POP7"/>
    <property type="match status" value="1"/>
</dbReference>
<keyword evidence="2" id="KW-0819">tRNA processing</keyword>
<reference evidence="5" key="1">
    <citation type="journal article" date="2020" name="Stud. Mycol.">
        <title>101 Dothideomycetes genomes: a test case for predicting lifestyles and emergence of pathogens.</title>
        <authorList>
            <person name="Haridas S."/>
            <person name="Albert R."/>
            <person name="Binder M."/>
            <person name="Bloem J."/>
            <person name="Labutti K."/>
            <person name="Salamov A."/>
            <person name="Andreopoulos B."/>
            <person name="Baker S."/>
            <person name="Barry K."/>
            <person name="Bills G."/>
            <person name="Bluhm B."/>
            <person name="Cannon C."/>
            <person name="Castanera R."/>
            <person name="Culley D."/>
            <person name="Daum C."/>
            <person name="Ezra D."/>
            <person name="Gonzalez J."/>
            <person name="Henrissat B."/>
            <person name="Kuo A."/>
            <person name="Liang C."/>
            <person name="Lipzen A."/>
            <person name="Lutzoni F."/>
            <person name="Magnuson J."/>
            <person name="Mondo S."/>
            <person name="Nolan M."/>
            <person name="Ohm R."/>
            <person name="Pangilinan J."/>
            <person name="Park H.-J."/>
            <person name="Ramirez L."/>
            <person name="Alfaro M."/>
            <person name="Sun H."/>
            <person name="Tritt A."/>
            <person name="Yoshinaga Y."/>
            <person name="Zwiers L.-H."/>
            <person name="Turgeon B."/>
            <person name="Goodwin S."/>
            <person name="Spatafora J."/>
            <person name="Crous P."/>
            <person name="Grigoriev I."/>
        </authorList>
    </citation>
    <scope>NUCLEOTIDE SEQUENCE</scope>
    <source>
        <strain evidence="5">CBS 121167</strain>
    </source>
</reference>
<dbReference type="EMBL" id="ML995486">
    <property type="protein sequence ID" value="KAF2141736.1"/>
    <property type="molecule type" value="Genomic_DNA"/>
</dbReference>
<feature type="compositionally biased region" description="Basic residues" evidence="4">
    <location>
        <begin position="15"/>
        <end position="26"/>
    </location>
</feature>
<dbReference type="GO" id="GO:0003723">
    <property type="term" value="F:RNA binding"/>
    <property type="evidence" value="ECO:0007669"/>
    <property type="project" value="TreeGrafter"/>
</dbReference>
<evidence type="ECO:0000256" key="3">
    <source>
        <dbReference type="ARBA" id="ARBA00023242"/>
    </source>
</evidence>
<dbReference type="GO" id="GO:0005655">
    <property type="term" value="C:nucleolar ribonuclease P complex"/>
    <property type="evidence" value="ECO:0007669"/>
    <property type="project" value="InterPro"/>
</dbReference>
<evidence type="ECO:0000313" key="5">
    <source>
        <dbReference type="EMBL" id="KAF2141736.1"/>
    </source>
</evidence>
<organism evidence="5 6">
    <name type="scientific">Aplosporella prunicola CBS 121167</name>
    <dbReference type="NCBI Taxonomy" id="1176127"/>
    <lineage>
        <taxon>Eukaryota</taxon>
        <taxon>Fungi</taxon>
        <taxon>Dikarya</taxon>
        <taxon>Ascomycota</taxon>
        <taxon>Pezizomycotina</taxon>
        <taxon>Dothideomycetes</taxon>
        <taxon>Dothideomycetes incertae sedis</taxon>
        <taxon>Botryosphaeriales</taxon>
        <taxon>Aplosporellaceae</taxon>
        <taxon>Aplosporella</taxon>
    </lineage>
</organism>
<protein>
    <submittedName>
        <fullName evidence="5">Uncharacterized protein</fullName>
    </submittedName>
</protein>
<dbReference type="GO" id="GO:0006364">
    <property type="term" value="P:rRNA processing"/>
    <property type="evidence" value="ECO:0007669"/>
    <property type="project" value="TreeGrafter"/>
</dbReference>
<dbReference type="OrthoDB" id="5416589at2759"/>
<dbReference type="PANTHER" id="PTHR28256:SF1">
    <property type="entry name" value="RIBONUCLEASES P_MRP PROTEIN SUBUNIT POP7"/>
    <property type="match status" value="1"/>
</dbReference>
<sequence>MPTRATATHDNLRRLPPHAKVQKRPLMRPPINSPYTSRESPKVVYLSTRTPFIAAAKRVRDLLTHAEKRATQSALSQKRQQHQRGDPVMAAALATMERTDEPEEVVVKATGRSIEKAMGLALFFQQQDDCRVQIRTGTADAIDDIVEGPRPVNELEVSEAKEGGVAKSDDDDEELPETRIRHTSVLEVAVTLC</sequence>
<evidence type="ECO:0000256" key="2">
    <source>
        <dbReference type="ARBA" id="ARBA00022694"/>
    </source>
</evidence>
<feature type="region of interest" description="Disordered" evidence="4">
    <location>
        <begin position="153"/>
        <end position="177"/>
    </location>
</feature>
<dbReference type="AlphaFoldDB" id="A0A6A6BCF5"/>
<keyword evidence="6" id="KW-1185">Reference proteome</keyword>
<evidence type="ECO:0000313" key="6">
    <source>
        <dbReference type="Proteomes" id="UP000799438"/>
    </source>
</evidence>
<accession>A0A6A6BCF5</accession>
<dbReference type="GO" id="GO:0000171">
    <property type="term" value="F:ribonuclease MRP activity"/>
    <property type="evidence" value="ECO:0007669"/>
    <property type="project" value="TreeGrafter"/>
</dbReference>
<dbReference type="Proteomes" id="UP000799438">
    <property type="component" value="Unassembled WGS sequence"/>
</dbReference>
<dbReference type="GO" id="GO:0004526">
    <property type="term" value="F:ribonuclease P activity"/>
    <property type="evidence" value="ECO:0007669"/>
    <property type="project" value="TreeGrafter"/>
</dbReference>
<dbReference type="GO" id="GO:0000294">
    <property type="term" value="P:nuclear-transcribed mRNA catabolic process, RNase MRP-dependent"/>
    <property type="evidence" value="ECO:0007669"/>
    <property type="project" value="TreeGrafter"/>
</dbReference>
<feature type="compositionally biased region" description="Basic and acidic residues" evidence="4">
    <location>
        <begin position="158"/>
        <end position="168"/>
    </location>
</feature>
<dbReference type="Gene3D" id="3.30.110.20">
    <property type="entry name" value="Alba-like domain"/>
    <property type="match status" value="1"/>
</dbReference>
<dbReference type="GO" id="GO:0034965">
    <property type="term" value="P:intronic box C/D snoRNA processing"/>
    <property type="evidence" value="ECO:0007669"/>
    <property type="project" value="TreeGrafter"/>
</dbReference>
<dbReference type="GeneID" id="54301674"/>
<dbReference type="GO" id="GO:0000172">
    <property type="term" value="C:ribonuclease MRP complex"/>
    <property type="evidence" value="ECO:0007669"/>
    <property type="project" value="InterPro"/>
</dbReference>
<proteinExistence type="predicted"/>
<dbReference type="Pfam" id="PF12328">
    <property type="entry name" value="Rpp20"/>
    <property type="match status" value="1"/>
</dbReference>
<evidence type="ECO:0000256" key="1">
    <source>
        <dbReference type="ARBA" id="ARBA00004123"/>
    </source>
</evidence>
<dbReference type="RefSeq" id="XP_033397448.1">
    <property type="nucleotide sequence ID" value="XM_033544178.1"/>
</dbReference>
<dbReference type="InterPro" id="IPR014612">
    <property type="entry name" value="Pop7/Rpp20"/>
</dbReference>
<comment type="subcellular location">
    <subcellularLocation>
        <location evidence="1">Nucleus</location>
    </subcellularLocation>
</comment>
<feature type="region of interest" description="Disordered" evidence="4">
    <location>
        <begin position="1"/>
        <end position="39"/>
    </location>
</feature>
<dbReference type="SUPFAM" id="SSF82704">
    <property type="entry name" value="AlbA-like"/>
    <property type="match status" value="1"/>
</dbReference>
<name>A0A6A6BCF5_9PEZI</name>
<dbReference type="GO" id="GO:0001682">
    <property type="term" value="P:tRNA 5'-leader removal"/>
    <property type="evidence" value="ECO:0007669"/>
    <property type="project" value="InterPro"/>
</dbReference>